<dbReference type="SUPFAM" id="SSF56349">
    <property type="entry name" value="DNA breaking-rejoining enzymes"/>
    <property type="match status" value="1"/>
</dbReference>
<evidence type="ECO:0000256" key="1">
    <source>
        <dbReference type="ARBA" id="ARBA00023125"/>
    </source>
</evidence>
<dbReference type="InterPro" id="IPR010998">
    <property type="entry name" value="Integrase_recombinase_N"/>
</dbReference>
<evidence type="ECO:0000313" key="4">
    <source>
        <dbReference type="EMBL" id="EHR36939.1"/>
    </source>
</evidence>
<dbReference type="Pfam" id="PF14659">
    <property type="entry name" value="Phage_int_SAM_3"/>
    <property type="match status" value="1"/>
</dbReference>
<dbReference type="Gene3D" id="1.10.150.130">
    <property type="match status" value="1"/>
</dbReference>
<sequence length="111" mass="13336">MPVYKNEQRGTWFTTFYYTDWTGTRKKKKKEGFTTKREAQAFEREFLERMAGTCDMKFSSLVAIYLDDCKSRIKASTLYTKTTIIEKYVLPYFKDTAINKITPTNIRQWYY</sequence>
<gene>
    <name evidence="4" type="ORF">HMPREF9454_01298</name>
</gene>
<organism evidence="4 5">
    <name type="scientific">Megamonas funiformis YIT 11815</name>
    <dbReference type="NCBI Taxonomy" id="742816"/>
    <lineage>
        <taxon>Bacteria</taxon>
        <taxon>Bacillati</taxon>
        <taxon>Bacillota</taxon>
        <taxon>Negativicutes</taxon>
        <taxon>Selenomonadales</taxon>
        <taxon>Selenomonadaceae</taxon>
        <taxon>Megamonas</taxon>
    </lineage>
</organism>
<evidence type="ECO:0000313" key="5">
    <source>
        <dbReference type="Proteomes" id="UP000005963"/>
    </source>
</evidence>
<dbReference type="InterPro" id="IPR004107">
    <property type="entry name" value="Integrase_SAM-like_N"/>
</dbReference>
<protein>
    <recommendedName>
        <fullName evidence="6">AP2-like integrase N-terminal domain-containing protein</fullName>
    </recommendedName>
</protein>
<evidence type="ECO:0008006" key="6">
    <source>
        <dbReference type="Google" id="ProtNLM"/>
    </source>
</evidence>
<evidence type="ECO:0000259" key="2">
    <source>
        <dbReference type="Pfam" id="PF14657"/>
    </source>
</evidence>
<dbReference type="Proteomes" id="UP000005963">
    <property type="component" value="Unassembled WGS sequence"/>
</dbReference>
<dbReference type="InterPro" id="IPR028259">
    <property type="entry name" value="AP2-like_int_N"/>
</dbReference>
<reference evidence="4 5" key="1">
    <citation type="submission" date="2012-01" db="EMBL/GenBank/DDBJ databases">
        <title>The Genome Sequence of Megamonas funiformis YIT 11815.</title>
        <authorList>
            <consortium name="The Broad Institute Genome Sequencing Platform"/>
            <person name="Earl A."/>
            <person name="Ward D."/>
            <person name="Feldgarden M."/>
            <person name="Gevers D."/>
            <person name="Morotomi M."/>
            <person name="Young S.K."/>
            <person name="Zeng Q."/>
            <person name="Gargeya S."/>
            <person name="Fitzgerald M."/>
            <person name="Haas B."/>
            <person name="Abouelleil A."/>
            <person name="Alvarado L."/>
            <person name="Arachchi H.M."/>
            <person name="Berlin A."/>
            <person name="Chapman S.B."/>
            <person name="Gearin G."/>
            <person name="Goldberg J."/>
            <person name="Griggs A."/>
            <person name="Gujja S."/>
            <person name="Hansen M."/>
            <person name="Heiman D."/>
            <person name="Howarth C."/>
            <person name="Larimer J."/>
            <person name="Lui A."/>
            <person name="MacDonald P.J.P."/>
            <person name="McCowen C."/>
            <person name="Montmayeur A."/>
            <person name="Murphy C."/>
            <person name="Neiman D."/>
            <person name="Pearson M."/>
            <person name="Priest M."/>
            <person name="Roberts A."/>
            <person name="Saif S."/>
            <person name="Shea T."/>
            <person name="Sisk P."/>
            <person name="Stolte C."/>
            <person name="Sykes S."/>
            <person name="Wortman J."/>
            <person name="Nusbaum C."/>
            <person name="Birren B."/>
        </authorList>
    </citation>
    <scope>NUCLEOTIDE SEQUENCE [LARGE SCALE GENOMIC DNA]</scope>
    <source>
        <strain evidence="4 5">YIT 11815</strain>
    </source>
</reference>
<dbReference type="RefSeq" id="WP_008538608.1">
    <property type="nucleotide sequence ID" value="NZ_JH601090.1"/>
</dbReference>
<dbReference type="InterPro" id="IPR011010">
    <property type="entry name" value="DNA_brk_join_enz"/>
</dbReference>
<accession>A0ABP2NJK9</accession>
<comment type="caution">
    <text evidence="4">The sequence shown here is derived from an EMBL/GenBank/DDBJ whole genome shotgun (WGS) entry which is preliminary data.</text>
</comment>
<dbReference type="EMBL" id="ADMB01000061">
    <property type="protein sequence ID" value="EHR36939.1"/>
    <property type="molecule type" value="Genomic_DNA"/>
</dbReference>
<evidence type="ECO:0000259" key="3">
    <source>
        <dbReference type="Pfam" id="PF14659"/>
    </source>
</evidence>
<dbReference type="Pfam" id="PF14657">
    <property type="entry name" value="Arm-DNA-bind_4"/>
    <property type="match status" value="1"/>
</dbReference>
<name>A0ABP2NJK9_9FIRM</name>
<proteinExistence type="predicted"/>
<dbReference type="GeneID" id="93326821"/>
<feature type="domain" description="Integrase SAM-like N-terminal" evidence="3">
    <location>
        <begin position="58"/>
        <end position="110"/>
    </location>
</feature>
<keyword evidence="1" id="KW-0238">DNA-binding</keyword>
<keyword evidence="5" id="KW-1185">Reference proteome</keyword>
<feature type="domain" description="AP2-like integrase N-terminal" evidence="2">
    <location>
        <begin position="11"/>
        <end position="53"/>
    </location>
</feature>